<accession>A0A2M7G2Y4</accession>
<gene>
    <name evidence="2" type="ORF">COW36_14430</name>
</gene>
<dbReference type="GO" id="GO:0003723">
    <property type="term" value="F:RNA binding"/>
    <property type="evidence" value="ECO:0007669"/>
    <property type="project" value="InterPro"/>
</dbReference>
<dbReference type="SMART" id="SM00873">
    <property type="entry name" value="B3_4"/>
    <property type="match status" value="1"/>
</dbReference>
<feature type="domain" description="B3/B4 tRNA-binding" evidence="1">
    <location>
        <begin position="65"/>
        <end position="212"/>
    </location>
</feature>
<dbReference type="EMBL" id="PFFQ01000040">
    <property type="protein sequence ID" value="PIW16157.1"/>
    <property type="molecule type" value="Genomic_DNA"/>
</dbReference>
<comment type="caution">
    <text evidence="2">The sequence shown here is derived from an EMBL/GenBank/DDBJ whole genome shotgun (WGS) entry which is preliminary data.</text>
</comment>
<dbReference type="PANTHER" id="PTHR39209:SF2">
    <property type="entry name" value="CYTOPLASMIC PROTEIN"/>
    <property type="match status" value="1"/>
</dbReference>
<sequence length="226" mass="24809">MGMFDAITVSETVLKACPALRLGLLGAEVQIEASPEAFWQETESLLVEKAAWDNTLIHALPPLNAARRAYKALGQDPSRYRLSAEALHRRLSKGQGLYRINNCVDIINRVSLETGYSIGGYDLTKVLPPVHLERGQREMVYSALGRGLLNIEALPVLCDALGPFGNPSSDSERTCIGPETQHLGLVFFDFGGQAELEPALALCARLLQTWAQAQNLQTRIEKPQLN</sequence>
<dbReference type="PANTHER" id="PTHR39209">
    <property type="match status" value="1"/>
</dbReference>
<dbReference type="InterPro" id="IPR005146">
    <property type="entry name" value="B3/B4_tRNA-bd"/>
</dbReference>
<reference evidence="2 3" key="1">
    <citation type="submission" date="2017-09" db="EMBL/GenBank/DDBJ databases">
        <title>Depth-based differentiation of microbial function through sediment-hosted aquifers and enrichment of novel symbionts in the deep terrestrial subsurface.</title>
        <authorList>
            <person name="Probst A.J."/>
            <person name="Ladd B."/>
            <person name="Jarett J.K."/>
            <person name="Geller-Mcgrath D.E."/>
            <person name="Sieber C.M."/>
            <person name="Emerson J.B."/>
            <person name="Anantharaman K."/>
            <person name="Thomas B.C."/>
            <person name="Malmstrom R."/>
            <person name="Stieglmeier M."/>
            <person name="Klingl A."/>
            <person name="Woyke T."/>
            <person name="Ryan C.M."/>
            <person name="Banfield J.F."/>
        </authorList>
    </citation>
    <scope>NUCLEOTIDE SEQUENCE [LARGE SCALE GENOMIC DNA]</scope>
    <source>
        <strain evidence="2">CG17_big_fil_post_rev_8_21_14_2_50_48_46</strain>
    </source>
</reference>
<proteinExistence type="predicted"/>
<dbReference type="Pfam" id="PF03483">
    <property type="entry name" value="B3_4"/>
    <property type="match status" value="1"/>
</dbReference>
<evidence type="ECO:0000259" key="1">
    <source>
        <dbReference type="SMART" id="SM00873"/>
    </source>
</evidence>
<dbReference type="Gene3D" id="3.50.40.10">
    <property type="entry name" value="Phenylalanyl-trna Synthetase, Chain B, domain 3"/>
    <property type="match status" value="1"/>
</dbReference>
<protein>
    <recommendedName>
        <fullName evidence="1">B3/B4 tRNA-binding domain-containing protein</fullName>
    </recommendedName>
</protein>
<dbReference type="AlphaFoldDB" id="A0A2M7G2Y4"/>
<name>A0A2M7G2Y4_9BACT</name>
<evidence type="ECO:0000313" key="3">
    <source>
        <dbReference type="Proteomes" id="UP000231019"/>
    </source>
</evidence>
<dbReference type="InterPro" id="IPR020825">
    <property type="entry name" value="Phe-tRNA_synthase-like_B3/B4"/>
</dbReference>
<evidence type="ECO:0000313" key="2">
    <source>
        <dbReference type="EMBL" id="PIW16157.1"/>
    </source>
</evidence>
<dbReference type="GO" id="GO:0004826">
    <property type="term" value="F:phenylalanine-tRNA ligase activity"/>
    <property type="evidence" value="ECO:0007669"/>
    <property type="project" value="InterPro"/>
</dbReference>
<dbReference type="Proteomes" id="UP000231019">
    <property type="component" value="Unassembled WGS sequence"/>
</dbReference>
<dbReference type="SUPFAM" id="SSF56037">
    <property type="entry name" value="PheT/TilS domain"/>
    <property type="match status" value="1"/>
</dbReference>
<organism evidence="2 3">
    <name type="scientific">bacterium (Candidatus Blackallbacteria) CG17_big_fil_post_rev_8_21_14_2_50_48_46</name>
    <dbReference type="NCBI Taxonomy" id="2014261"/>
    <lineage>
        <taxon>Bacteria</taxon>
        <taxon>Candidatus Blackallbacteria</taxon>
    </lineage>
</organism>